<protein>
    <submittedName>
        <fullName evidence="2">Period</fullName>
    </submittedName>
</protein>
<feature type="region of interest" description="Disordered" evidence="1">
    <location>
        <begin position="173"/>
        <end position="202"/>
    </location>
</feature>
<dbReference type="WBParaSite" id="TTAC_0000795601-mRNA-1">
    <property type="protein sequence ID" value="TTAC_0000795601-mRNA-1"/>
    <property type="gene ID" value="TTAC_0000795601"/>
</dbReference>
<feature type="compositionally biased region" description="Low complexity" evidence="1">
    <location>
        <begin position="392"/>
        <end position="404"/>
    </location>
</feature>
<accession>A0A0R3X3M2</accession>
<reference evidence="2" key="1">
    <citation type="submission" date="2017-02" db="UniProtKB">
        <authorList>
            <consortium name="WormBaseParasite"/>
        </authorList>
    </citation>
    <scope>IDENTIFICATION</scope>
</reference>
<feature type="region of interest" description="Disordered" evidence="1">
    <location>
        <begin position="381"/>
        <end position="412"/>
    </location>
</feature>
<feature type="compositionally biased region" description="Basic and acidic residues" evidence="1">
    <location>
        <begin position="180"/>
        <end position="189"/>
    </location>
</feature>
<proteinExistence type="predicted"/>
<sequence length="412" mass="44588">LNFSNPSIPCAMTNGVSYIPVNNQAAQISNNNLLSPTVILPQQSAGTADYGNQISSMPHQSGASIIQVPLSSSTLQRDQCPSYLHSANFIPAGAILFTNTPVIIPSTGLANGNAVEVLYAPQTPPTSLSHPQITPHIHVQGSPPQQHHHNSPCFHEVKSQEYAALVKDLVKQRLQTSKQQQEEMRRSETHSSLFQQDPSATQRPTISNISLLQKLFVSNGAVSENTASVRTSEQYPKTVDSSTDQRVSYMDESKCAPSTVGSWSSIGSTGQAKMIGGNDIARTRTDNDSTPPSYAYTHPSPPGNRTQNEHQGGADVSQMGRRGLLSENTSLFQRWPSYVEPTNSQVSLAEDMNSILKHLQYGLSNQVKGLDLTSNQNKLPDDPVTFTTHQDSSLNSLNGASASGDTSFRHLQ</sequence>
<evidence type="ECO:0000313" key="2">
    <source>
        <dbReference type="WBParaSite" id="TTAC_0000795601-mRNA-1"/>
    </source>
</evidence>
<evidence type="ECO:0000256" key="1">
    <source>
        <dbReference type="SAM" id="MobiDB-lite"/>
    </source>
</evidence>
<feature type="region of interest" description="Disordered" evidence="1">
    <location>
        <begin position="283"/>
        <end position="316"/>
    </location>
</feature>
<dbReference type="STRING" id="6205.A0A0R3X3M2"/>
<dbReference type="AlphaFoldDB" id="A0A0R3X3M2"/>
<name>A0A0R3X3M2_HYDTA</name>
<feature type="compositionally biased region" description="Polar residues" evidence="1">
    <location>
        <begin position="190"/>
        <end position="202"/>
    </location>
</feature>
<organism evidence="2">
    <name type="scientific">Hydatigena taeniaeformis</name>
    <name type="common">Feline tapeworm</name>
    <name type="synonym">Taenia taeniaeformis</name>
    <dbReference type="NCBI Taxonomy" id="6205"/>
    <lineage>
        <taxon>Eukaryota</taxon>
        <taxon>Metazoa</taxon>
        <taxon>Spiralia</taxon>
        <taxon>Lophotrochozoa</taxon>
        <taxon>Platyhelminthes</taxon>
        <taxon>Cestoda</taxon>
        <taxon>Eucestoda</taxon>
        <taxon>Cyclophyllidea</taxon>
        <taxon>Taeniidae</taxon>
        <taxon>Hydatigera</taxon>
    </lineage>
</organism>